<gene>
    <name evidence="1" type="ordered locus">VIT_07s0031g00910</name>
</gene>
<dbReference type="AlphaFoldDB" id="F6H4L9"/>
<reference evidence="2" key="1">
    <citation type="journal article" date="2007" name="Nature">
        <title>The grapevine genome sequence suggests ancestral hexaploidization in major angiosperm phyla.</title>
        <authorList>
            <consortium name="The French-Italian Public Consortium for Grapevine Genome Characterization."/>
            <person name="Jaillon O."/>
            <person name="Aury J.-M."/>
            <person name="Noel B."/>
            <person name="Policriti A."/>
            <person name="Clepet C."/>
            <person name="Casagrande A."/>
            <person name="Choisne N."/>
            <person name="Aubourg S."/>
            <person name="Vitulo N."/>
            <person name="Jubin C."/>
            <person name="Vezzi A."/>
            <person name="Legeai F."/>
            <person name="Hugueney P."/>
            <person name="Dasilva C."/>
            <person name="Horner D."/>
            <person name="Mica E."/>
            <person name="Jublot D."/>
            <person name="Poulain J."/>
            <person name="Bruyere C."/>
            <person name="Billault A."/>
            <person name="Segurens B."/>
            <person name="Gouyvenoux M."/>
            <person name="Ugarte E."/>
            <person name="Cattonaro F."/>
            <person name="Anthouard V."/>
            <person name="Vico V."/>
            <person name="Del Fabbro C."/>
            <person name="Alaux M."/>
            <person name="Di Gaspero G."/>
            <person name="Dumas V."/>
            <person name="Felice N."/>
            <person name="Paillard S."/>
            <person name="Juman I."/>
            <person name="Moroldo M."/>
            <person name="Scalabrin S."/>
            <person name="Canaguier A."/>
            <person name="Le Clainche I."/>
            <person name="Malacrida G."/>
            <person name="Durand E."/>
            <person name="Pesole G."/>
            <person name="Laucou V."/>
            <person name="Chatelet P."/>
            <person name="Merdinoglu D."/>
            <person name="Delledonne M."/>
            <person name="Pezzotti M."/>
            <person name="Lecharny A."/>
            <person name="Scarpelli C."/>
            <person name="Artiguenave F."/>
            <person name="Pe M.E."/>
            <person name="Valle G."/>
            <person name="Morgante M."/>
            <person name="Caboche M."/>
            <person name="Adam-Blondon A.-F."/>
            <person name="Weissenbach J."/>
            <person name="Quetier F."/>
            <person name="Wincker P."/>
        </authorList>
    </citation>
    <scope>NUCLEOTIDE SEQUENCE [LARGE SCALE GENOMIC DNA]</scope>
    <source>
        <strain evidence="2">cv. Pinot noir / PN40024</strain>
    </source>
</reference>
<evidence type="ECO:0000313" key="1">
    <source>
        <dbReference type="EMBL" id="CCB47083.1"/>
    </source>
</evidence>
<proteinExistence type="predicted"/>
<evidence type="ECO:0000313" key="2">
    <source>
        <dbReference type="Proteomes" id="UP000009183"/>
    </source>
</evidence>
<protein>
    <submittedName>
        <fullName evidence="1">Uncharacterized protein</fullName>
    </submittedName>
</protein>
<dbReference type="HOGENOM" id="CLU_3336602_0_0_1"/>
<dbReference type="Proteomes" id="UP000009183">
    <property type="component" value="Chromosome 7"/>
</dbReference>
<accession>F6H4L9</accession>
<keyword evidence="2" id="KW-1185">Reference proteome</keyword>
<organism evidence="1 2">
    <name type="scientific">Vitis vinifera</name>
    <name type="common">Grape</name>
    <dbReference type="NCBI Taxonomy" id="29760"/>
    <lineage>
        <taxon>Eukaryota</taxon>
        <taxon>Viridiplantae</taxon>
        <taxon>Streptophyta</taxon>
        <taxon>Embryophyta</taxon>
        <taxon>Tracheophyta</taxon>
        <taxon>Spermatophyta</taxon>
        <taxon>Magnoliopsida</taxon>
        <taxon>eudicotyledons</taxon>
        <taxon>Gunneridae</taxon>
        <taxon>Pentapetalae</taxon>
        <taxon>rosids</taxon>
        <taxon>Vitales</taxon>
        <taxon>Vitaceae</taxon>
        <taxon>Viteae</taxon>
        <taxon>Vitis</taxon>
    </lineage>
</organism>
<dbReference type="EMBL" id="FN595233">
    <property type="protein sequence ID" value="CCB47083.1"/>
    <property type="molecule type" value="Genomic_DNA"/>
</dbReference>
<dbReference type="InParanoid" id="F6H4L9"/>
<name>F6H4L9_VITVI</name>
<dbReference type="PaxDb" id="29760-VIT_07s0031g00910.t01"/>
<sequence>MGDKLKNVSLFLINKSKKKHQRFGIKEIKIKEREITTE</sequence>